<dbReference type="Proteomes" id="UP000321659">
    <property type="component" value="Unassembled WGS sequence"/>
</dbReference>
<feature type="transmembrane region" description="Helical" evidence="1">
    <location>
        <begin position="98"/>
        <end position="116"/>
    </location>
</feature>
<evidence type="ECO:0000313" key="4">
    <source>
        <dbReference type="Proteomes" id="UP000321659"/>
    </source>
</evidence>
<feature type="transmembrane region" description="Helical" evidence="1">
    <location>
        <begin position="36"/>
        <end position="63"/>
    </location>
</feature>
<proteinExistence type="predicted"/>
<name>A0A5C6M7C1_9LACO</name>
<keyword evidence="1" id="KW-0812">Transmembrane</keyword>
<dbReference type="Pfam" id="PF13038">
    <property type="entry name" value="DUF3899"/>
    <property type="match status" value="1"/>
</dbReference>
<reference evidence="3 4" key="1">
    <citation type="submission" date="2019-04" db="EMBL/GenBank/DDBJ databases">
        <title>In vitro growth and metabolic characteristics of meat-borne Lactobacillus algidus strains.</title>
        <authorList>
            <person name="Sade E."/>
            <person name="Per J."/>
            <person name="Tytti H."/>
            <person name="Johanna B.K."/>
        </authorList>
    </citation>
    <scope>NUCLEOTIDE SEQUENCE [LARGE SCALE GENOMIC DNA]</scope>
    <source>
        <strain evidence="3 4">LTS37-1</strain>
    </source>
</reference>
<feature type="domain" description="DUF3899" evidence="2">
    <location>
        <begin position="34"/>
        <end position="118"/>
    </location>
</feature>
<keyword evidence="1" id="KW-0472">Membrane</keyword>
<feature type="transmembrane region" description="Helical" evidence="1">
    <location>
        <begin position="7"/>
        <end position="24"/>
    </location>
</feature>
<dbReference type="RefSeq" id="WP_146303462.1">
    <property type="nucleotide sequence ID" value="NZ_JANXKU010000010.1"/>
</dbReference>
<organism evidence="3 4">
    <name type="scientific">Dellaglioa algida</name>
    <dbReference type="NCBI Taxonomy" id="105612"/>
    <lineage>
        <taxon>Bacteria</taxon>
        <taxon>Bacillati</taxon>
        <taxon>Bacillota</taxon>
        <taxon>Bacilli</taxon>
        <taxon>Lactobacillales</taxon>
        <taxon>Lactobacillaceae</taxon>
        <taxon>Dellaglioa</taxon>
    </lineage>
</organism>
<protein>
    <recommendedName>
        <fullName evidence="2">DUF3899 domain-containing protein</fullName>
    </recommendedName>
</protein>
<gene>
    <name evidence="3" type="ORF">LABALGLTS371_16390</name>
</gene>
<evidence type="ECO:0000256" key="1">
    <source>
        <dbReference type="SAM" id="Phobius"/>
    </source>
</evidence>
<evidence type="ECO:0000313" key="3">
    <source>
        <dbReference type="EMBL" id="TWW10049.1"/>
    </source>
</evidence>
<accession>A0A5C6M7C1</accession>
<sequence length="118" mass="13274">MKQVKKNSTLLLSILVMIIAIVWIRVGGDNFSLSNAYFYIGICLILLGICFILGQAQLFAGWFKRRDKGESKEDYAERKIDVRSVGSKKNRPLKISPFMRGCFIIGMVMIVVAVVVTL</sequence>
<comment type="caution">
    <text evidence="3">The sequence shown here is derived from an EMBL/GenBank/DDBJ whole genome shotgun (WGS) entry which is preliminary data.</text>
</comment>
<keyword evidence="1" id="KW-1133">Transmembrane helix</keyword>
<dbReference type="EMBL" id="SRRQ01000034">
    <property type="protein sequence ID" value="TWW10049.1"/>
    <property type="molecule type" value="Genomic_DNA"/>
</dbReference>
<dbReference type="AlphaFoldDB" id="A0A5C6M7C1"/>
<dbReference type="InterPro" id="IPR025007">
    <property type="entry name" value="DUF3899"/>
</dbReference>
<evidence type="ECO:0000259" key="2">
    <source>
        <dbReference type="Pfam" id="PF13038"/>
    </source>
</evidence>